<feature type="transmembrane region" description="Helical" evidence="1">
    <location>
        <begin position="160"/>
        <end position="179"/>
    </location>
</feature>
<name>G0U5I5_TRYVY</name>
<organism evidence="2">
    <name type="scientific">Trypanosoma vivax (strain Y486)</name>
    <dbReference type="NCBI Taxonomy" id="1055687"/>
    <lineage>
        <taxon>Eukaryota</taxon>
        <taxon>Discoba</taxon>
        <taxon>Euglenozoa</taxon>
        <taxon>Kinetoplastea</taxon>
        <taxon>Metakinetoplastina</taxon>
        <taxon>Trypanosomatida</taxon>
        <taxon>Trypanosomatidae</taxon>
        <taxon>Trypanosoma</taxon>
        <taxon>Duttonella</taxon>
    </lineage>
</organism>
<dbReference type="VEuPathDB" id="TriTrypDB:TvY486_1001890"/>
<proteinExistence type="predicted"/>
<evidence type="ECO:0000256" key="1">
    <source>
        <dbReference type="SAM" id="Phobius"/>
    </source>
</evidence>
<protein>
    <submittedName>
        <fullName evidence="2">Uncharacterized protein</fullName>
    </submittedName>
</protein>
<feature type="transmembrane region" description="Helical" evidence="1">
    <location>
        <begin position="71"/>
        <end position="92"/>
    </location>
</feature>
<gene>
    <name evidence="2" type="ORF">TVY486_1001890</name>
</gene>
<feature type="transmembrane region" description="Helical" evidence="1">
    <location>
        <begin position="104"/>
        <end position="130"/>
    </location>
</feature>
<evidence type="ECO:0000313" key="2">
    <source>
        <dbReference type="EMBL" id="CCC51136.1"/>
    </source>
</evidence>
<dbReference type="EMBL" id="HE573026">
    <property type="protein sequence ID" value="CCC51136.1"/>
    <property type="molecule type" value="Genomic_DNA"/>
</dbReference>
<sequence length="189" mass="22354">MDRLHFACVCLPNFSPFSSTVTIHTHTVLGIFLCVRFSFFLSFLLHKAAINVPKMFYFRWSWTRRSFMQRTSPTISLLCILHCPSLLITTYASCQLLMCFYTSLYFFFFFHRFFIFRYVPVLFSSAVSVLVSQNKNYVKFFLLFLRACACAFEFNQVCRVMKFFFFFLPCGAVVITYVSSPYSSSRWNR</sequence>
<keyword evidence="1" id="KW-1133">Transmembrane helix</keyword>
<reference evidence="2" key="1">
    <citation type="journal article" date="2012" name="Proc. Natl. Acad. Sci. U.S.A.">
        <title>Antigenic diversity is generated by distinct evolutionary mechanisms in African trypanosome species.</title>
        <authorList>
            <person name="Jackson A.P."/>
            <person name="Berry A."/>
            <person name="Aslett M."/>
            <person name="Allison H.C."/>
            <person name="Burton P."/>
            <person name="Vavrova-Anderson J."/>
            <person name="Brown R."/>
            <person name="Browne H."/>
            <person name="Corton N."/>
            <person name="Hauser H."/>
            <person name="Gamble J."/>
            <person name="Gilderthorp R."/>
            <person name="Marcello L."/>
            <person name="McQuillan J."/>
            <person name="Otto T.D."/>
            <person name="Quail M.A."/>
            <person name="Sanders M.J."/>
            <person name="van Tonder A."/>
            <person name="Ginger M.L."/>
            <person name="Field M.C."/>
            <person name="Barry J.D."/>
            <person name="Hertz-Fowler C."/>
            <person name="Berriman M."/>
        </authorList>
    </citation>
    <scope>NUCLEOTIDE SEQUENCE</scope>
    <source>
        <strain evidence="2">Y486</strain>
    </source>
</reference>
<keyword evidence="1" id="KW-0812">Transmembrane</keyword>
<accession>G0U5I5</accession>
<dbReference type="AlphaFoldDB" id="G0U5I5"/>
<feature type="transmembrane region" description="Helical" evidence="1">
    <location>
        <begin position="29"/>
        <end position="50"/>
    </location>
</feature>
<keyword evidence="1" id="KW-0472">Membrane</keyword>